<evidence type="ECO:0008006" key="3">
    <source>
        <dbReference type="Google" id="ProtNLM"/>
    </source>
</evidence>
<accession>A0ABW0MZ95</accession>
<reference evidence="2" key="1">
    <citation type="journal article" date="2019" name="Int. J. Syst. Evol. Microbiol.">
        <title>The Global Catalogue of Microorganisms (GCM) 10K type strain sequencing project: providing services to taxonomists for standard genome sequencing and annotation.</title>
        <authorList>
            <consortium name="The Broad Institute Genomics Platform"/>
            <consortium name="The Broad Institute Genome Sequencing Center for Infectious Disease"/>
            <person name="Wu L."/>
            <person name="Ma J."/>
        </authorList>
    </citation>
    <scope>NUCLEOTIDE SEQUENCE [LARGE SCALE GENOMIC DNA]</scope>
    <source>
        <strain evidence="2">KACC 13778</strain>
    </source>
</reference>
<name>A0ABW0MZ95_9ACTN</name>
<evidence type="ECO:0000313" key="2">
    <source>
        <dbReference type="Proteomes" id="UP001595956"/>
    </source>
</evidence>
<evidence type="ECO:0000313" key="1">
    <source>
        <dbReference type="EMBL" id="MFC5492292.1"/>
    </source>
</evidence>
<sequence>MTMPDQQPVFDHQYVAHVFNQRGYHVNEFATRLDMSNGIVEAFLRGNVEPGELRIATLANMANLLGIPLHAMFARPAPPPDPDDLDGPAADDLTADAEQLLACVYDIGRATPTLVSDIAKAFDWTLDRTYAAATEANRRLQPAGLAVNTSHGELFVAPVNDHLDAHKALTSRKVYERGLSLTHYKAAHQILTGQAVTVTNSGRQRLRTLGGMVNLGILTQAKQPAFTGAALEAFL</sequence>
<dbReference type="RefSeq" id="WP_345176680.1">
    <property type="nucleotide sequence ID" value="NZ_BAABFQ010000006.1"/>
</dbReference>
<proteinExistence type="predicted"/>
<dbReference type="Proteomes" id="UP001595956">
    <property type="component" value="Unassembled WGS sequence"/>
</dbReference>
<gene>
    <name evidence="1" type="ORF">ACFPKY_04230</name>
</gene>
<organism evidence="1 2">
    <name type="scientific">Nocardioides caricicola</name>
    <dbReference type="NCBI Taxonomy" id="634770"/>
    <lineage>
        <taxon>Bacteria</taxon>
        <taxon>Bacillati</taxon>
        <taxon>Actinomycetota</taxon>
        <taxon>Actinomycetes</taxon>
        <taxon>Propionibacteriales</taxon>
        <taxon>Nocardioidaceae</taxon>
        <taxon>Nocardioides</taxon>
    </lineage>
</organism>
<dbReference type="EMBL" id="JBHSMD010000001">
    <property type="protein sequence ID" value="MFC5492292.1"/>
    <property type="molecule type" value="Genomic_DNA"/>
</dbReference>
<keyword evidence="2" id="KW-1185">Reference proteome</keyword>
<comment type="caution">
    <text evidence="1">The sequence shown here is derived from an EMBL/GenBank/DDBJ whole genome shotgun (WGS) entry which is preliminary data.</text>
</comment>
<protein>
    <recommendedName>
        <fullName evidence="3">HTH cro/C1-type domain-containing protein</fullName>
    </recommendedName>
</protein>